<reference evidence="1 2" key="2">
    <citation type="submission" date="2018-08" db="EMBL/GenBank/DDBJ databases">
        <authorList>
            <person name="Laetsch R D."/>
            <person name="Stevens L."/>
            <person name="Kumar S."/>
            <person name="Blaxter L. M."/>
        </authorList>
    </citation>
    <scope>NUCLEOTIDE SEQUENCE [LARGE SCALE GENOMIC DNA]</scope>
</reference>
<organism evidence="3">
    <name type="scientific">Onchocerca ochengi</name>
    <name type="common">Filarial nematode worm</name>
    <dbReference type="NCBI Taxonomy" id="42157"/>
    <lineage>
        <taxon>Eukaryota</taxon>
        <taxon>Metazoa</taxon>
        <taxon>Ecdysozoa</taxon>
        <taxon>Nematoda</taxon>
        <taxon>Chromadorea</taxon>
        <taxon>Rhabditida</taxon>
        <taxon>Spirurina</taxon>
        <taxon>Spiruromorpha</taxon>
        <taxon>Filarioidea</taxon>
        <taxon>Onchocercidae</taxon>
        <taxon>Onchocerca</taxon>
    </lineage>
</organism>
<accession>A0A182EE70</accession>
<gene>
    <name evidence="1" type="ORF">NOO_LOCUS6374</name>
</gene>
<name>A0A182EE70_ONCOC</name>
<dbReference type="AlphaFoldDB" id="A0A182EE70"/>
<evidence type="ECO:0000313" key="1">
    <source>
        <dbReference type="EMBL" id="VDK82149.1"/>
    </source>
</evidence>
<sequence>MPVVTNIHNCIFSVLMHMTGIACIWSEIGVIRGSLLGSECKNCEAFPAGKLDNGERISEELKGKCDQRTQSNDQIRKWIE</sequence>
<reference evidence="3" key="1">
    <citation type="submission" date="2016-06" db="UniProtKB">
        <authorList>
            <consortium name="WormBaseParasite"/>
        </authorList>
    </citation>
    <scope>IDENTIFICATION</scope>
</reference>
<dbReference type="Proteomes" id="UP000271087">
    <property type="component" value="Unassembled WGS sequence"/>
</dbReference>
<protein>
    <submittedName>
        <fullName evidence="3">Secreted protein</fullName>
    </submittedName>
</protein>
<keyword evidence="2" id="KW-1185">Reference proteome</keyword>
<evidence type="ECO:0000313" key="3">
    <source>
        <dbReference type="WBParaSite" id="nOo.2.0.1.t06374-RA"/>
    </source>
</evidence>
<dbReference type="WBParaSite" id="nOo.2.0.1.t06374-RA">
    <property type="protein sequence ID" value="nOo.2.0.1.t06374-RA"/>
    <property type="gene ID" value="nOo.2.0.1.g06374"/>
</dbReference>
<evidence type="ECO:0000313" key="2">
    <source>
        <dbReference type="Proteomes" id="UP000271087"/>
    </source>
</evidence>
<proteinExistence type="predicted"/>
<dbReference type="EMBL" id="UYRW01001960">
    <property type="protein sequence ID" value="VDK82149.1"/>
    <property type="molecule type" value="Genomic_DNA"/>
</dbReference>